<organism evidence="1 2">
    <name type="scientific">Rhizobium giardinii</name>
    <dbReference type="NCBI Taxonomy" id="56731"/>
    <lineage>
        <taxon>Bacteria</taxon>
        <taxon>Pseudomonadati</taxon>
        <taxon>Pseudomonadota</taxon>
        <taxon>Alphaproteobacteria</taxon>
        <taxon>Hyphomicrobiales</taxon>
        <taxon>Rhizobiaceae</taxon>
        <taxon>Rhizobium/Agrobacterium group</taxon>
        <taxon>Rhizobium</taxon>
    </lineage>
</organism>
<reference evidence="1 2" key="1">
    <citation type="submission" date="2020-08" db="EMBL/GenBank/DDBJ databases">
        <title>Genomic Encyclopedia of Type Strains, Phase IV (KMG-V): Genome sequencing to study the core and pangenomes of soil and plant-associated prokaryotes.</title>
        <authorList>
            <person name="Whitman W."/>
        </authorList>
    </citation>
    <scope>NUCLEOTIDE SEQUENCE [LARGE SCALE GENOMIC DNA]</scope>
    <source>
        <strain evidence="1 2">SEMIA 4084</strain>
    </source>
</reference>
<dbReference type="GO" id="GO:0008233">
    <property type="term" value="F:peptidase activity"/>
    <property type="evidence" value="ECO:0007669"/>
    <property type="project" value="UniProtKB-KW"/>
</dbReference>
<evidence type="ECO:0000313" key="1">
    <source>
        <dbReference type="EMBL" id="MBB5537202.1"/>
    </source>
</evidence>
<evidence type="ECO:0000313" key="2">
    <source>
        <dbReference type="Proteomes" id="UP000585507"/>
    </source>
</evidence>
<accession>A0A7W8UD62</accession>
<dbReference type="RefSeq" id="WP_018327740.1">
    <property type="nucleotide sequence ID" value="NZ_JACHBK010000008.1"/>
</dbReference>
<protein>
    <submittedName>
        <fullName evidence="1">Putative intracellular protease/amidase</fullName>
    </submittedName>
</protein>
<dbReference type="Gene3D" id="3.40.50.880">
    <property type="match status" value="1"/>
</dbReference>
<gene>
    <name evidence="1" type="ORF">GGD55_003917</name>
</gene>
<sequence length="189" mass="20178">MTSDAPIRFLMVLAADDGDGSLNTELRIARIAPPYYAFKDLPAEVALATPLGGFPVMLEDLRNISVSKDDAARRFLDDRAARDDLADTFSLDQIELDDFDAAFCIGFSGSMWGDDNGGITHVIKSLLMARKPVALVPGRNLDLAPDGAGAGLLILGESDESTLLAAHALITVAAEQRQLRDCGVLGDME</sequence>
<dbReference type="Proteomes" id="UP000585507">
    <property type="component" value="Unassembled WGS sequence"/>
</dbReference>
<dbReference type="EMBL" id="JACHBK010000008">
    <property type="protein sequence ID" value="MBB5537202.1"/>
    <property type="molecule type" value="Genomic_DNA"/>
</dbReference>
<proteinExistence type="predicted"/>
<dbReference type="SUPFAM" id="SSF52317">
    <property type="entry name" value="Class I glutamine amidotransferase-like"/>
    <property type="match status" value="1"/>
</dbReference>
<keyword evidence="2" id="KW-1185">Reference proteome</keyword>
<comment type="caution">
    <text evidence="1">The sequence shown here is derived from an EMBL/GenBank/DDBJ whole genome shotgun (WGS) entry which is preliminary data.</text>
</comment>
<name>A0A7W8UD62_9HYPH</name>
<keyword evidence="1" id="KW-0645">Protease</keyword>
<dbReference type="InterPro" id="IPR029062">
    <property type="entry name" value="Class_I_gatase-like"/>
</dbReference>
<keyword evidence="1" id="KW-0378">Hydrolase</keyword>
<dbReference type="GO" id="GO:0006508">
    <property type="term" value="P:proteolysis"/>
    <property type="evidence" value="ECO:0007669"/>
    <property type="project" value="UniProtKB-KW"/>
</dbReference>
<dbReference type="AlphaFoldDB" id="A0A7W8UD62"/>